<gene>
    <name evidence="2" type="ORF">OXPF_19530</name>
</gene>
<keyword evidence="1" id="KW-0812">Transmembrane</keyword>
<keyword evidence="1" id="KW-1133">Transmembrane helix</keyword>
<dbReference type="RefSeq" id="WP_054875007.1">
    <property type="nucleotide sequence ID" value="NZ_LKET01000030.1"/>
</dbReference>
<name>A0A0P8YBM0_9CLOT</name>
<evidence type="ECO:0000313" key="3">
    <source>
        <dbReference type="Proteomes" id="UP000050326"/>
    </source>
</evidence>
<sequence>MNLSIFMIISIVLSIAIYKLSQSQTPIQIMLLGFELTFIGGFISIWVHMNTVNAKDAPVVIGIGYLFFFTGLLLNMLGFIKKIK</sequence>
<keyword evidence="3" id="KW-1185">Reference proteome</keyword>
<accession>A0A0P8YBM0</accession>
<dbReference type="AlphaFoldDB" id="A0A0P8YBM0"/>
<evidence type="ECO:0000313" key="2">
    <source>
        <dbReference type="EMBL" id="KPU44459.1"/>
    </source>
</evidence>
<reference evidence="2 3" key="1">
    <citation type="submission" date="2015-09" db="EMBL/GenBank/DDBJ databases">
        <title>Genome sequence of Oxobacter pfennigii DSM 3222.</title>
        <authorList>
            <person name="Poehlein A."/>
            <person name="Bengelsdorf F.R."/>
            <person name="Schiel-Bengelsdorf B."/>
            <person name="Duerre P."/>
            <person name="Daniel R."/>
        </authorList>
    </citation>
    <scope>NUCLEOTIDE SEQUENCE [LARGE SCALE GENOMIC DNA]</scope>
    <source>
        <strain evidence="2 3">DSM 3222</strain>
    </source>
</reference>
<keyword evidence="1" id="KW-0472">Membrane</keyword>
<proteinExistence type="predicted"/>
<protein>
    <submittedName>
        <fullName evidence="2">Uncharacterized protein</fullName>
    </submittedName>
</protein>
<dbReference type="EMBL" id="LKET01000030">
    <property type="protein sequence ID" value="KPU44459.1"/>
    <property type="molecule type" value="Genomic_DNA"/>
</dbReference>
<dbReference type="Proteomes" id="UP000050326">
    <property type="component" value="Unassembled WGS sequence"/>
</dbReference>
<evidence type="ECO:0000256" key="1">
    <source>
        <dbReference type="SAM" id="Phobius"/>
    </source>
</evidence>
<comment type="caution">
    <text evidence="2">The sequence shown here is derived from an EMBL/GenBank/DDBJ whole genome shotgun (WGS) entry which is preliminary data.</text>
</comment>
<feature type="transmembrane region" description="Helical" evidence="1">
    <location>
        <begin position="29"/>
        <end position="47"/>
    </location>
</feature>
<organism evidence="2 3">
    <name type="scientific">Oxobacter pfennigii</name>
    <dbReference type="NCBI Taxonomy" id="36849"/>
    <lineage>
        <taxon>Bacteria</taxon>
        <taxon>Bacillati</taxon>
        <taxon>Bacillota</taxon>
        <taxon>Clostridia</taxon>
        <taxon>Eubacteriales</taxon>
        <taxon>Clostridiaceae</taxon>
        <taxon>Oxobacter</taxon>
    </lineage>
</organism>
<feature type="transmembrane region" description="Helical" evidence="1">
    <location>
        <begin position="6"/>
        <end position="22"/>
    </location>
</feature>
<feature type="transmembrane region" description="Helical" evidence="1">
    <location>
        <begin position="59"/>
        <end position="80"/>
    </location>
</feature>